<dbReference type="SUPFAM" id="SSF56801">
    <property type="entry name" value="Acetyl-CoA synthetase-like"/>
    <property type="match status" value="1"/>
</dbReference>
<sequence length="593" mass="65905">MPRGRRYYWSPDHFLRRALTFRPLRSEDWLENLSDSKYVPGFISLGSRGYSADGARLFCTLIPAMLRTHLTVLQETARRAATSIAFKLPRAESQSSHAQHWDSITYQEFLLDIEIYARHWLSTLSKAGVPTGSVVSLWLGGYGYHDVCNIYAISRAGFIPQLFSLRLPSPEVVFELIHAAGAKAMVHEPAFGDILRDCPVPAFLAAASETVSHVNCVLPDLASPSPASIAFYFHTSGSTGGSPKLVPCSYRWLDSAVAKSYQICRPLDSSRRDVTVWMGSMCHIGQSFMLIGSMQHASCVIQPSTISFSTQELSAMIRNCGLNRLNQFAAFLANHLRAARQDSELRSLLCGLDEVLTSGMPLPREEEQWAYESGIKLRNLFGSTEAGGMLISIGGSGDDARLLVPLAGTAYRFQPVGGETQAPHQSTARLLELVILEESPDCPHASLRHADGQFHTGDLFNEVAPGQYRPCGRDDDWIKSENSLRCNTKSIEDNARMMCGELMSECIVVGSGRPSPVLFVEPSTDMDHEKLKREIIRKTRQFHSRRYLHERITSSRCIVVVPQKSLPRTTKGNIRRAAVESAYKTLLDRIYAC</sequence>
<accession>A0A8H6WC54</accession>
<proteinExistence type="inferred from homology"/>
<evidence type="ECO:0000313" key="4">
    <source>
        <dbReference type="Proteomes" id="UP000613580"/>
    </source>
</evidence>
<dbReference type="GO" id="GO:0031956">
    <property type="term" value="F:medium-chain fatty acid-CoA ligase activity"/>
    <property type="evidence" value="ECO:0007669"/>
    <property type="project" value="TreeGrafter"/>
</dbReference>
<dbReference type="InterPro" id="IPR000873">
    <property type="entry name" value="AMP-dep_synth/lig_dom"/>
</dbReference>
<dbReference type="GO" id="GO:0006631">
    <property type="term" value="P:fatty acid metabolic process"/>
    <property type="evidence" value="ECO:0007669"/>
    <property type="project" value="TreeGrafter"/>
</dbReference>
<dbReference type="AlphaFoldDB" id="A0A8H6WC54"/>
<dbReference type="InterPro" id="IPR042099">
    <property type="entry name" value="ANL_N_sf"/>
</dbReference>
<reference evidence="3" key="1">
    <citation type="submission" date="2020-05" db="EMBL/GenBank/DDBJ databases">
        <title>Mycena genomes resolve the evolution of fungal bioluminescence.</title>
        <authorList>
            <person name="Tsai I.J."/>
        </authorList>
    </citation>
    <scope>NUCLEOTIDE SEQUENCE</scope>
    <source>
        <strain evidence="3">110903Hualien_Pintung</strain>
    </source>
</reference>
<dbReference type="PANTHER" id="PTHR43201:SF8">
    <property type="entry name" value="ACYL-COA SYNTHETASE FAMILY MEMBER 3"/>
    <property type="match status" value="1"/>
</dbReference>
<dbReference type="Gene3D" id="3.30.300.30">
    <property type="match status" value="1"/>
</dbReference>
<dbReference type="InterPro" id="IPR045851">
    <property type="entry name" value="AMP-bd_C_sf"/>
</dbReference>
<evidence type="ECO:0000313" key="3">
    <source>
        <dbReference type="EMBL" id="KAF7310996.1"/>
    </source>
</evidence>
<name>A0A8H6WC54_MYCCL</name>
<comment type="caution">
    <text evidence="3">The sequence shown here is derived from an EMBL/GenBank/DDBJ whole genome shotgun (WGS) entry which is preliminary data.</text>
</comment>
<dbReference type="Pfam" id="PF23562">
    <property type="entry name" value="AMP-binding_C_3"/>
    <property type="match status" value="1"/>
</dbReference>
<evidence type="ECO:0000256" key="1">
    <source>
        <dbReference type="ARBA" id="ARBA00006432"/>
    </source>
</evidence>
<gene>
    <name evidence="3" type="ORF">HMN09_00643000</name>
</gene>
<dbReference type="Proteomes" id="UP000613580">
    <property type="component" value="Unassembled WGS sequence"/>
</dbReference>
<dbReference type="PANTHER" id="PTHR43201">
    <property type="entry name" value="ACYL-COA SYNTHETASE"/>
    <property type="match status" value="1"/>
</dbReference>
<dbReference type="Pfam" id="PF00501">
    <property type="entry name" value="AMP-binding"/>
    <property type="match status" value="1"/>
</dbReference>
<feature type="domain" description="AMP-dependent synthetase/ligase" evidence="2">
    <location>
        <begin position="94"/>
        <end position="398"/>
    </location>
</feature>
<comment type="similarity">
    <text evidence="1">Belongs to the ATP-dependent AMP-binding enzyme family.</text>
</comment>
<protein>
    <submittedName>
        <fullName evidence="3">Acetyl-CoA synthetase-like protein</fullName>
    </submittedName>
</protein>
<dbReference type="OrthoDB" id="429813at2759"/>
<dbReference type="Gene3D" id="3.40.50.12780">
    <property type="entry name" value="N-terminal domain of ligase-like"/>
    <property type="match status" value="1"/>
</dbReference>
<organism evidence="3 4">
    <name type="scientific">Mycena chlorophos</name>
    <name type="common">Agaric fungus</name>
    <name type="synonym">Agaricus chlorophos</name>
    <dbReference type="NCBI Taxonomy" id="658473"/>
    <lineage>
        <taxon>Eukaryota</taxon>
        <taxon>Fungi</taxon>
        <taxon>Dikarya</taxon>
        <taxon>Basidiomycota</taxon>
        <taxon>Agaricomycotina</taxon>
        <taxon>Agaricomycetes</taxon>
        <taxon>Agaricomycetidae</taxon>
        <taxon>Agaricales</taxon>
        <taxon>Marasmiineae</taxon>
        <taxon>Mycenaceae</taxon>
        <taxon>Mycena</taxon>
    </lineage>
</organism>
<dbReference type="EMBL" id="JACAZE010000007">
    <property type="protein sequence ID" value="KAF7310996.1"/>
    <property type="molecule type" value="Genomic_DNA"/>
</dbReference>
<evidence type="ECO:0000259" key="2">
    <source>
        <dbReference type="Pfam" id="PF00501"/>
    </source>
</evidence>
<keyword evidence="4" id="KW-1185">Reference proteome</keyword>